<protein>
    <submittedName>
        <fullName evidence="6">ABC transporter substrate-binding protein</fullName>
    </submittedName>
</protein>
<dbReference type="EMBL" id="LGAP01000002">
    <property type="protein sequence ID" value="KOF21409.1"/>
    <property type="molecule type" value="Genomic_DNA"/>
</dbReference>
<dbReference type="InterPro" id="IPR050490">
    <property type="entry name" value="Bact_solute-bd_prot1"/>
</dbReference>
<evidence type="ECO:0000313" key="7">
    <source>
        <dbReference type="Proteomes" id="UP000037425"/>
    </source>
</evidence>
<dbReference type="Pfam" id="PF01547">
    <property type="entry name" value="SBP_bac_1"/>
    <property type="match status" value="1"/>
</dbReference>
<keyword evidence="3" id="KW-0813">Transport</keyword>
<dbReference type="AlphaFoldDB" id="A0A0L8C3N9"/>
<dbReference type="InterPro" id="IPR019546">
    <property type="entry name" value="TAT_signal_bac_arc"/>
</dbReference>
<keyword evidence="4" id="KW-0732">Signal</keyword>
<dbReference type="PANTHER" id="PTHR43649:SF34">
    <property type="entry name" value="ABC TRANSPORTER PERIPLASMIC-BINDING PROTEIN YCJN-RELATED"/>
    <property type="match status" value="1"/>
</dbReference>
<dbReference type="PATRIC" id="fig|106592.7.peg.3419"/>
<keyword evidence="5" id="KW-0574">Periplasm</keyword>
<gene>
    <name evidence="6" type="ORF">AC244_08730</name>
</gene>
<evidence type="ECO:0000313" key="6">
    <source>
        <dbReference type="EMBL" id="KOF21409.1"/>
    </source>
</evidence>
<evidence type="ECO:0000256" key="2">
    <source>
        <dbReference type="ARBA" id="ARBA00008520"/>
    </source>
</evidence>
<reference evidence="7" key="1">
    <citation type="submission" date="2015-07" db="EMBL/GenBank/DDBJ databases">
        <title>Whole genome sequence of an Ensifer adhaerens strain isolated from a cave pool in the Wind Cave National Park.</title>
        <authorList>
            <person name="Eng W.W.H."/>
            <person name="Gan H.M."/>
            <person name="Barton H.A."/>
            <person name="Savka M.A."/>
        </authorList>
    </citation>
    <scope>NUCLEOTIDE SEQUENCE [LARGE SCALE GENOMIC DNA]</scope>
    <source>
        <strain evidence="7">SD006</strain>
    </source>
</reference>
<dbReference type="SUPFAM" id="SSF53850">
    <property type="entry name" value="Periplasmic binding protein-like II"/>
    <property type="match status" value="1"/>
</dbReference>
<dbReference type="Gene3D" id="3.40.190.10">
    <property type="entry name" value="Periplasmic binding protein-like II"/>
    <property type="match status" value="2"/>
</dbReference>
<dbReference type="GO" id="GO:0042597">
    <property type="term" value="C:periplasmic space"/>
    <property type="evidence" value="ECO:0007669"/>
    <property type="project" value="UniProtKB-SubCell"/>
</dbReference>
<name>A0A0L8C3N9_ENSAD</name>
<dbReference type="Proteomes" id="UP000037425">
    <property type="component" value="Unassembled WGS sequence"/>
</dbReference>
<evidence type="ECO:0000256" key="5">
    <source>
        <dbReference type="ARBA" id="ARBA00022764"/>
    </source>
</evidence>
<accession>A0A0L8C3N9</accession>
<dbReference type="RefSeq" id="WP_053248349.1">
    <property type="nucleotide sequence ID" value="NZ_LGAP01000002.1"/>
</dbReference>
<comment type="subcellular location">
    <subcellularLocation>
        <location evidence="1">Periplasm</location>
    </subcellularLocation>
</comment>
<dbReference type="InterPro" id="IPR006059">
    <property type="entry name" value="SBP"/>
</dbReference>
<sequence>MYEKEKDLISAFLRGEVDRRGMLKGLGAAGIAAGTAGTLFNMMSTQALAADFDWKAHSGKSLKLLLNKHPYADAMIANLQAFKDLTGIEVTYDVFPEDVYFDKVTAALSSGSTEYDAFMTGAYMTWTYGPAGWIADLNEWIKDPTKTNPQYAWDDFLPGVKNSCAWNGQPGGALGSEDAKQWCIPWGYEQNNLSFNQEMLDKVGVSVPKNLDELATTAAKLTKDVGGGVYGIGVRGSRSWATIHPGFLSGYANFGQKDLNVSADGKLTAAMNTAESKAFHTKWVQMIQESGPKDWSTYTWYQVGTDLGAGASAMIYDADILGYFMNGGDNKMAGKLAYAPFAANPAASAPTPNIWIWSLAMSNFAKDKDATWYFLQWATGLEHAIFGATTMDFVNPVRASVWKDEIFRERLNKSYPGYVEMHDISAPGAKIHFTAQPLFFDVTTEWAATLQKMVAKQVPVDEGLDQLVESIDRQLKEAGLG</sequence>
<comment type="similarity">
    <text evidence="2">Belongs to the bacterial solute-binding protein 1 family.</text>
</comment>
<proteinExistence type="inferred from homology"/>
<dbReference type="PROSITE" id="PS51318">
    <property type="entry name" value="TAT"/>
    <property type="match status" value="1"/>
</dbReference>
<dbReference type="InterPro" id="IPR006311">
    <property type="entry name" value="TAT_signal"/>
</dbReference>
<dbReference type="NCBIfam" id="TIGR01409">
    <property type="entry name" value="TAT_signal_seq"/>
    <property type="match status" value="1"/>
</dbReference>
<organism evidence="6 7">
    <name type="scientific">Ensifer adhaerens</name>
    <name type="common">Sinorhizobium morelense</name>
    <dbReference type="NCBI Taxonomy" id="106592"/>
    <lineage>
        <taxon>Bacteria</taxon>
        <taxon>Pseudomonadati</taxon>
        <taxon>Pseudomonadota</taxon>
        <taxon>Alphaproteobacteria</taxon>
        <taxon>Hyphomicrobiales</taxon>
        <taxon>Rhizobiaceae</taxon>
        <taxon>Sinorhizobium/Ensifer group</taxon>
        <taxon>Ensifer</taxon>
    </lineage>
</organism>
<evidence type="ECO:0000256" key="4">
    <source>
        <dbReference type="ARBA" id="ARBA00022729"/>
    </source>
</evidence>
<comment type="caution">
    <text evidence="6">The sequence shown here is derived from an EMBL/GenBank/DDBJ whole genome shotgun (WGS) entry which is preliminary data.</text>
</comment>
<dbReference type="OrthoDB" id="9770625at2"/>
<evidence type="ECO:0000256" key="1">
    <source>
        <dbReference type="ARBA" id="ARBA00004418"/>
    </source>
</evidence>
<dbReference type="PANTHER" id="PTHR43649">
    <property type="entry name" value="ARABINOSE-BINDING PROTEIN-RELATED"/>
    <property type="match status" value="1"/>
</dbReference>
<evidence type="ECO:0000256" key="3">
    <source>
        <dbReference type="ARBA" id="ARBA00022448"/>
    </source>
</evidence>